<evidence type="ECO:0000256" key="1">
    <source>
        <dbReference type="SAM" id="MobiDB-lite"/>
    </source>
</evidence>
<comment type="caution">
    <text evidence="2">The sequence shown here is derived from an EMBL/GenBank/DDBJ whole genome shotgun (WGS) entry which is preliminary data.</text>
</comment>
<gene>
    <name evidence="2" type="ORF">V1264_015169</name>
</gene>
<name>A0AAN9BPI6_9CAEN</name>
<feature type="compositionally biased region" description="Polar residues" evidence="1">
    <location>
        <begin position="1"/>
        <end position="12"/>
    </location>
</feature>
<organism evidence="2 3">
    <name type="scientific">Littorina saxatilis</name>
    <dbReference type="NCBI Taxonomy" id="31220"/>
    <lineage>
        <taxon>Eukaryota</taxon>
        <taxon>Metazoa</taxon>
        <taxon>Spiralia</taxon>
        <taxon>Lophotrochozoa</taxon>
        <taxon>Mollusca</taxon>
        <taxon>Gastropoda</taxon>
        <taxon>Caenogastropoda</taxon>
        <taxon>Littorinimorpha</taxon>
        <taxon>Littorinoidea</taxon>
        <taxon>Littorinidae</taxon>
        <taxon>Littorina</taxon>
    </lineage>
</organism>
<accession>A0AAN9BPI6</accession>
<evidence type="ECO:0000313" key="3">
    <source>
        <dbReference type="Proteomes" id="UP001374579"/>
    </source>
</evidence>
<dbReference type="EMBL" id="JBAMIC010000004">
    <property type="protein sequence ID" value="KAK7107215.1"/>
    <property type="molecule type" value="Genomic_DNA"/>
</dbReference>
<reference evidence="2 3" key="1">
    <citation type="submission" date="2024-02" db="EMBL/GenBank/DDBJ databases">
        <title>Chromosome-scale genome assembly of the rough periwinkle Littorina saxatilis.</title>
        <authorList>
            <person name="De Jode A."/>
            <person name="Faria R."/>
            <person name="Formenti G."/>
            <person name="Sims Y."/>
            <person name="Smith T.P."/>
            <person name="Tracey A."/>
            <person name="Wood J.M.D."/>
            <person name="Zagrodzka Z.B."/>
            <person name="Johannesson K."/>
            <person name="Butlin R.K."/>
            <person name="Leder E.H."/>
        </authorList>
    </citation>
    <scope>NUCLEOTIDE SEQUENCE [LARGE SCALE GENOMIC DNA]</scope>
    <source>
        <strain evidence="2">Snail1</strain>
        <tissue evidence="2">Muscle</tissue>
    </source>
</reference>
<feature type="region of interest" description="Disordered" evidence="1">
    <location>
        <begin position="1"/>
        <end position="29"/>
    </location>
</feature>
<dbReference type="AlphaFoldDB" id="A0AAN9BPI6"/>
<sequence>MQSSPPRRNPTLQAAGHDSRNQPIGQILGPTSRVRIRHARQPVAEERHPVQCQHELRIKMLREFNVGDIDLHASADLSDVVELHPSSSALVTNTSRYDEPLELPEPPLPAQETRGGRIGFKPRPTATAIQNLRR</sequence>
<evidence type="ECO:0000313" key="2">
    <source>
        <dbReference type="EMBL" id="KAK7107215.1"/>
    </source>
</evidence>
<feature type="region of interest" description="Disordered" evidence="1">
    <location>
        <begin position="91"/>
        <end position="134"/>
    </location>
</feature>
<proteinExistence type="predicted"/>
<keyword evidence="3" id="KW-1185">Reference proteome</keyword>
<protein>
    <submittedName>
        <fullName evidence="2">Uncharacterized protein</fullName>
    </submittedName>
</protein>
<dbReference type="Proteomes" id="UP001374579">
    <property type="component" value="Unassembled WGS sequence"/>
</dbReference>